<protein>
    <submittedName>
        <fullName evidence="2">Uncharacterized protein</fullName>
    </submittedName>
</protein>
<proteinExistence type="predicted"/>
<keyword evidence="3" id="KW-1185">Reference proteome</keyword>
<dbReference type="Proteomes" id="UP000335636">
    <property type="component" value="Unassembled WGS sequence"/>
</dbReference>
<evidence type="ECO:0000313" key="2">
    <source>
        <dbReference type="EMBL" id="VTJ79398.1"/>
    </source>
</evidence>
<feature type="region of interest" description="Disordered" evidence="1">
    <location>
        <begin position="1"/>
        <end position="121"/>
    </location>
</feature>
<gene>
    <name evidence="2" type="ORF">MONAX_5E025358</name>
</gene>
<evidence type="ECO:0000256" key="1">
    <source>
        <dbReference type="SAM" id="MobiDB-lite"/>
    </source>
</evidence>
<sequence length="154" mass="15775">AEVSAAAPRAQWNRTEEEAAGAGAGAGGRAAAGAQGFLLHPSAPPQRGPATEASRPLRAPPRGPRPALPALRGPRDLRPPRSPPLRASRRPPCPAGAPLRAHVTAGGARGRGARRGRGDAPALERAVALARRALPGARSVGRRGPRRSLQQAAR</sequence>
<name>A0A5E4CC34_MARMO</name>
<evidence type="ECO:0000313" key="3">
    <source>
        <dbReference type="Proteomes" id="UP000335636"/>
    </source>
</evidence>
<feature type="non-terminal residue" evidence="2">
    <location>
        <position position="1"/>
    </location>
</feature>
<feature type="compositionally biased region" description="Pro residues" evidence="1">
    <location>
        <begin position="58"/>
        <end position="67"/>
    </location>
</feature>
<reference evidence="2" key="1">
    <citation type="submission" date="2019-04" db="EMBL/GenBank/DDBJ databases">
        <authorList>
            <person name="Alioto T."/>
            <person name="Alioto T."/>
        </authorList>
    </citation>
    <scope>NUCLEOTIDE SEQUENCE [LARGE SCALE GENOMIC DNA]</scope>
</reference>
<dbReference type="AlphaFoldDB" id="A0A5E4CC34"/>
<comment type="caution">
    <text evidence="2">The sequence shown here is derived from an EMBL/GenBank/DDBJ whole genome shotgun (WGS) entry which is preliminary data.</text>
</comment>
<feature type="region of interest" description="Disordered" evidence="1">
    <location>
        <begin position="133"/>
        <end position="154"/>
    </location>
</feature>
<accession>A0A5E4CC34</accession>
<dbReference type="EMBL" id="CABDUW010001179">
    <property type="protein sequence ID" value="VTJ79398.1"/>
    <property type="molecule type" value="Genomic_DNA"/>
</dbReference>
<organism evidence="2 3">
    <name type="scientific">Marmota monax</name>
    <name type="common">Woodchuck</name>
    <dbReference type="NCBI Taxonomy" id="9995"/>
    <lineage>
        <taxon>Eukaryota</taxon>
        <taxon>Metazoa</taxon>
        <taxon>Chordata</taxon>
        <taxon>Craniata</taxon>
        <taxon>Vertebrata</taxon>
        <taxon>Euteleostomi</taxon>
        <taxon>Mammalia</taxon>
        <taxon>Eutheria</taxon>
        <taxon>Euarchontoglires</taxon>
        <taxon>Glires</taxon>
        <taxon>Rodentia</taxon>
        <taxon>Sciuromorpha</taxon>
        <taxon>Sciuridae</taxon>
        <taxon>Xerinae</taxon>
        <taxon>Marmotini</taxon>
        <taxon>Marmota</taxon>
    </lineage>
</organism>